<name>A0A3A4AU27_9ACTN</name>
<comment type="caution">
    <text evidence="9">The sequence shown here is derived from an EMBL/GenBank/DDBJ whole genome shotgun (WGS) entry which is preliminary data.</text>
</comment>
<feature type="transmembrane region" description="Helical" evidence="8">
    <location>
        <begin position="280"/>
        <end position="299"/>
    </location>
</feature>
<feature type="transmembrane region" description="Helical" evidence="8">
    <location>
        <begin position="306"/>
        <end position="324"/>
    </location>
</feature>
<evidence type="ECO:0000313" key="10">
    <source>
        <dbReference type="Proteomes" id="UP000265768"/>
    </source>
</evidence>
<keyword evidence="3" id="KW-0808">Transferase</keyword>
<feature type="transmembrane region" description="Helical" evidence="8">
    <location>
        <begin position="17"/>
        <end position="35"/>
    </location>
</feature>
<feature type="transmembrane region" description="Helical" evidence="8">
    <location>
        <begin position="180"/>
        <end position="209"/>
    </location>
</feature>
<accession>A0A3A4AU27</accession>
<evidence type="ECO:0000256" key="7">
    <source>
        <dbReference type="ARBA" id="ARBA00024033"/>
    </source>
</evidence>
<dbReference type="Pfam" id="PF09594">
    <property type="entry name" value="GT87"/>
    <property type="match status" value="1"/>
</dbReference>
<evidence type="ECO:0000256" key="1">
    <source>
        <dbReference type="ARBA" id="ARBA00004651"/>
    </source>
</evidence>
<protein>
    <submittedName>
        <fullName evidence="9">DUF2029 domain-containing protein</fullName>
    </submittedName>
</protein>
<evidence type="ECO:0000256" key="3">
    <source>
        <dbReference type="ARBA" id="ARBA00022679"/>
    </source>
</evidence>
<keyword evidence="2" id="KW-1003">Cell membrane</keyword>
<dbReference type="GO" id="GO:0016758">
    <property type="term" value="F:hexosyltransferase activity"/>
    <property type="evidence" value="ECO:0007669"/>
    <property type="project" value="InterPro"/>
</dbReference>
<feature type="transmembrane region" description="Helical" evidence="8">
    <location>
        <begin position="344"/>
        <end position="367"/>
    </location>
</feature>
<comment type="similarity">
    <text evidence="7">Belongs to the glycosyltransferase 87 family.</text>
</comment>
<dbReference type="OrthoDB" id="3348156at2"/>
<keyword evidence="5 8" id="KW-1133">Transmembrane helix</keyword>
<comment type="subcellular location">
    <subcellularLocation>
        <location evidence="1">Cell membrane</location>
        <topology evidence="1">Multi-pass membrane protein</topology>
    </subcellularLocation>
</comment>
<feature type="transmembrane region" description="Helical" evidence="8">
    <location>
        <begin position="111"/>
        <end position="136"/>
    </location>
</feature>
<gene>
    <name evidence="9" type="ORF">D5H75_17095</name>
</gene>
<evidence type="ECO:0000256" key="2">
    <source>
        <dbReference type="ARBA" id="ARBA00022475"/>
    </source>
</evidence>
<keyword evidence="4 8" id="KW-0812">Transmembrane</keyword>
<evidence type="ECO:0000256" key="8">
    <source>
        <dbReference type="SAM" id="Phobius"/>
    </source>
</evidence>
<dbReference type="EMBL" id="QZEY01000005">
    <property type="protein sequence ID" value="RJL32129.1"/>
    <property type="molecule type" value="Genomic_DNA"/>
</dbReference>
<proteinExistence type="inferred from homology"/>
<organism evidence="9 10">
    <name type="scientific">Bailinhaonella thermotolerans</name>
    <dbReference type="NCBI Taxonomy" id="1070861"/>
    <lineage>
        <taxon>Bacteria</taxon>
        <taxon>Bacillati</taxon>
        <taxon>Actinomycetota</taxon>
        <taxon>Actinomycetes</taxon>
        <taxon>Streptosporangiales</taxon>
        <taxon>Streptosporangiaceae</taxon>
        <taxon>Bailinhaonella</taxon>
    </lineage>
</organism>
<evidence type="ECO:0000256" key="4">
    <source>
        <dbReference type="ARBA" id="ARBA00022692"/>
    </source>
</evidence>
<dbReference type="InterPro" id="IPR016570">
    <property type="entry name" value="UCP010361"/>
</dbReference>
<sequence>MGDDGRDAPGRRLSTPLLAASLAAAGLFGAVLAYLQKGACRFGGAWNHADQQFVHNCYTDIYPLYFQRGFADGKLAYLEHEMEYPVGIGAFMQVIAWLVEPLGDVGTRGVAFYDITVAVMAGCLVVGVLAVAALAGPRRRWDALWYALSPALVLTAYINWDLLVGALALTGLVAWSRRRHVLAGVLLGLAVATKFYPLFLVGPFFLLALRTARWRAFGAMFGAGVATWLVVNVPMMIATFDGWKRFYTFSEERGADWGSLWFFFQMKQVPVLGDPENLDTLGVLSFAALCLIIAVLALTAPSRPRLMQLCFLVVAAFMISNKVWSPQYVLWLLPFAVLAQPRRLALALWTAAEVWYFFAIWGYLLFINPEFDHEGVSDGWYFGAVWARALTIVLMVALVIRDMYAPGRDPVRRGGVDDPAGGVFDGAADRFTLRRGRPAVPAGAADLVAKSA</sequence>
<dbReference type="RefSeq" id="WP_119927447.1">
    <property type="nucleotide sequence ID" value="NZ_QZEY01000005.1"/>
</dbReference>
<dbReference type="InterPro" id="IPR018584">
    <property type="entry name" value="GT87"/>
</dbReference>
<keyword evidence="10" id="KW-1185">Reference proteome</keyword>
<reference evidence="9 10" key="1">
    <citation type="submission" date="2018-09" db="EMBL/GenBank/DDBJ databases">
        <title>YIM 75507 draft genome.</title>
        <authorList>
            <person name="Tang S."/>
            <person name="Feng Y."/>
        </authorList>
    </citation>
    <scope>NUCLEOTIDE SEQUENCE [LARGE SCALE GENOMIC DNA]</scope>
    <source>
        <strain evidence="9 10">YIM 75507</strain>
    </source>
</reference>
<feature type="transmembrane region" description="Helical" evidence="8">
    <location>
        <begin position="379"/>
        <end position="400"/>
    </location>
</feature>
<dbReference type="PIRSF" id="PIRSF010361">
    <property type="entry name" value="UCP010361"/>
    <property type="match status" value="1"/>
</dbReference>
<dbReference type="GO" id="GO:0005886">
    <property type="term" value="C:plasma membrane"/>
    <property type="evidence" value="ECO:0007669"/>
    <property type="project" value="UniProtKB-SubCell"/>
</dbReference>
<keyword evidence="6 8" id="KW-0472">Membrane</keyword>
<evidence type="ECO:0000256" key="5">
    <source>
        <dbReference type="ARBA" id="ARBA00022989"/>
    </source>
</evidence>
<dbReference type="AlphaFoldDB" id="A0A3A4AU27"/>
<evidence type="ECO:0000256" key="6">
    <source>
        <dbReference type="ARBA" id="ARBA00023136"/>
    </source>
</evidence>
<dbReference type="Proteomes" id="UP000265768">
    <property type="component" value="Unassembled WGS sequence"/>
</dbReference>
<evidence type="ECO:0000313" key="9">
    <source>
        <dbReference type="EMBL" id="RJL32129.1"/>
    </source>
</evidence>
<feature type="transmembrane region" description="Helical" evidence="8">
    <location>
        <begin position="216"/>
        <end position="237"/>
    </location>
</feature>